<dbReference type="EMBL" id="FXAZ01000001">
    <property type="protein sequence ID" value="SMG22208.1"/>
    <property type="molecule type" value="Genomic_DNA"/>
</dbReference>
<evidence type="ECO:0000313" key="1">
    <source>
        <dbReference type="EMBL" id="SMG22208.1"/>
    </source>
</evidence>
<organism evidence="1 2">
    <name type="scientific">Paenibacillus aquistagni</name>
    <dbReference type="NCBI Taxonomy" id="1852522"/>
    <lineage>
        <taxon>Bacteria</taxon>
        <taxon>Bacillati</taxon>
        <taxon>Bacillota</taxon>
        <taxon>Bacilli</taxon>
        <taxon>Bacillales</taxon>
        <taxon>Paenibacillaceae</taxon>
        <taxon>Paenibacillus</taxon>
    </lineage>
</organism>
<dbReference type="STRING" id="1852522.SAMN06295960_1163"/>
<gene>
    <name evidence="1" type="ORF">SAMN06295960_1163</name>
</gene>
<dbReference type="Proteomes" id="UP000193834">
    <property type="component" value="Unassembled WGS sequence"/>
</dbReference>
<sequence>MLIERFIHFLDSPCVMHIHQKRNDIASINRENPAALEFWHTGFN</sequence>
<keyword evidence="2" id="KW-1185">Reference proteome</keyword>
<evidence type="ECO:0000313" key="2">
    <source>
        <dbReference type="Proteomes" id="UP000193834"/>
    </source>
</evidence>
<accession>A0A1X7J3L3</accession>
<name>A0A1X7J3L3_9BACL</name>
<protein>
    <submittedName>
        <fullName evidence="1">Uncharacterized protein</fullName>
    </submittedName>
</protein>
<dbReference type="AlphaFoldDB" id="A0A1X7J3L3"/>
<proteinExistence type="predicted"/>
<reference evidence="1 2" key="1">
    <citation type="submission" date="2017-04" db="EMBL/GenBank/DDBJ databases">
        <authorList>
            <person name="Afonso C.L."/>
            <person name="Miller P.J."/>
            <person name="Scott M.A."/>
            <person name="Spackman E."/>
            <person name="Goraichik I."/>
            <person name="Dimitrov K.M."/>
            <person name="Suarez D.L."/>
            <person name="Swayne D.E."/>
        </authorList>
    </citation>
    <scope>NUCLEOTIDE SEQUENCE [LARGE SCALE GENOMIC DNA]</scope>
    <source>
        <strain evidence="1 2">11</strain>
    </source>
</reference>